<dbReference type="Gene3D" id="3.90.220.20">
    <property type="entry name" value="DNA methylase specificity domains"/>
    <property type="match status" value="2"/>
</dbReference>
<feature type="domain" description="Type I restriction modification DNA specificity" evidence="5">
    <location>
        <begin position="18"/>
        <end position="179"/>
    </location>
</feature>
<name>A0A2T0BA71_9CLOT</name>
<proteinExistence type="inferred from homology"/>
<dbReference type="OrthoDB" id="9811611at2"/>
<dbReference type="PANTHER" id="PTHR30408">
    <property type="entry name" value="TYPE-1 RESTRICTION ENZYME ECOKI SPECIFICITY PROTEIN"/>
    <property type="match status" value="1"/>
</dbReference>
<feature type="coiled-coil region" evidence="4">
    <location>
        <begin position="162"/>
        <end position="189"/>
    </location>
</feature>
<organism evidence="6 7">
    <name type="scientific">Clostridium liquoris</name>
    <dbReference type="NCBI Taxonomy" id="1289519"/>
    <lineage>
        <taxon>Bacteria</taxon>
        <taxon>Bacillati</taxon>
        <taxon>Bacillota</taxon>
        <taxon>Clostridia</taxon>
        <taxon>Eubacteriales</taxon>
        <taxon>Clostridiaceae</taxon>
        <taxon>Clostridium</taxon>
    </lineage>
</organism>
<dbReference type="AlphaFoldDB" id="A0A2T0BA71"/>
<dbReference type="SUPFAM" id="SSF116734">
    <property type="entry name" value="DNA methylase specificity domain"/>
    <property type="match status" value="2"/>
</dbReference>
<dbReference type="EMBL" id="PVXO01000005">
    <property type="protein sequence ID" value="PRR80697.1"/>
    <property type="molecule type" value="Genomic_DNA"/>
</dbReference>
<reference evidence="6 7" key="1">
    <citation type="submission" date="2018-03" db="EMBL/GenBank/DDBJ databases">
        <title>Genome sequence of Clostridium liquoris DSM 100320.</title>
        <authorList>
            <person name="Poehlein A."/>
            <person name="Daniel R."/>
        </authorList>
    </citation>
    <scope>NUCLEOTIDE SEQUENCE [LARGE SCALE GENOMIC DNA]</scope>
    <source>
        <strain evidence="6 7">DSM 100320</strain>
    </source>
</reference>
<keyword evidence="3" id="KW-0238">DNA-binding</keyword>
<evidence type="ECO:0000313" key="6">
    <source>
        <dbReference type="EMBL" id="PRR80697.1"/>
    </source>
</evidence>
<comment type="similarity">
    <text evidence="1">Belongs to the type-I restriction system S methylase family.</text>
</comment>
<keyword evidence="7" id="KW-1185">Reference proteome</keyword>
<dbReference type="Proteomes" id="UP000239706">
    <property type="component" value="Unassembled WGS sequence"/>
</dbReference>
<dbReference type="InterPro" id="IPR052021">
    <property type="entry name" value="Type-I_RS_S_subunit"/>
</dbReference>
<evidence type="ECO:0000256" key="2">
    <source>
        <dbReference type="ARBA" id="ARBA00022747"/>
    </source>
</evidence>
<dbReference type="Pfam" id="PF01420">
    <property type="entry name" value="Methylase_S"/>
    <property type="match status" value="2"/>
</dbReference>
<feature type="domain" description="Type I restriction modification DNA specificity" evidence="5">
    <location>
        <begin position="237"/>
        <end position="382"/>
    </location>
</feature>
<comment type="caution">
    <text evidence="6">The sequence shown here is derived from an EMBL/GenBank/DDBJ whole genome shotgun (WGS) entry which is preliminary data.</text>
</comment>
<evidence type="ECO:0000256" key="3">
    <source>
        <dbReference type="ARBA" id="ARBA00023125"/>
    </source>
</evidence>
<evidence type="ECO:0000256" key="4">
    <source>
        <dbReference type="SAM" id="Coils"/>
    </source>
</evidence>
<keyword evidence="2" id="KW-0680">Restriction system</keyword>
<evidence type="ECO:0000259" key="5">
    <source>
        <dbReference type="Pfam" id="PF01420"/>
    </source>
</evidence>
<gene>
    <name evidence="6" type="ORF">CLLI_02700</name>
</gene>
<protein>
    <submittedName>
        <fullName evidence="6">Type I restriction modification DNA specificity domain protein</fullName>
    </submittedName>
</protein>
<dbReference type="InterPro" id="IPR000055">
    <property type="entry name" value="Restrct_endonuc_typeI_TRD"/>
</dbReference>
<dbReference type="PANTHER" id="PTHR30408:SF12">
    <property type="entry name" value="TYPE I RESTRICTION ENZYME MJAVIII SPECIFICITY SUBUNIT"/>
    <property type="match status" value="1"/>
</dbReference>
<dbReference type="GO" id="GO:0003677">
    <property type="term" value="F:DNA binding"/>
    <property type="evidence" value="ECO:0007669"/>
    <property type="project" value="UniProtKB-KW"/>
</dbReference>
<evidence type="ECO:0000256" key="1">
    <source>
        <dbReference type="ARBA" id="ARBA00010923"/>
    </source>
</evidence>
<dbReference type="InterPro" id="IPR044946">
    <property type="entry name" value="Restrct_endonuc_typeI_TRD_sf"/>
</dbReference>
<dbReference type="GO" id="GO:0009307">
    <property type="term" value="P:DNA restriction-modification system"/>
    <property type="evidence" value="ECO:0007669"/>
    <property type="project" value="UniProtKB-KW"/>
</dbReference>
<dbReference type="CDD" id="cd17255">
    <property type="entry name" value="RMtype1_S_Fco49512ORF2615P-TRD2-CR2_like"/>
    <property type="match status" value="1"/>
</dbReference>
<keyword evidence="4" id="KW-0175">Coiled coil</keyword>
<dbReference type="RefSeq" id="WP_106062464.1">
    <property type="nucleotide sequence ID" value="NZ_PVXO01000005.1"/>
</dbReference>
<evidence type="ECO:0000313" key="7">
    <source>
        <dbReference type="Proteomes" id="UP000239706"/>
    </source>
</evidence>
<accession>A0A2T0BA71</accession>
<dbReference type="REBASE" id="268055">
    <property type="entry name" value="S.Cli100320ORF2710P"/>
</dbReference>
<sequence length="394" mass="45125">MDKNKENVPKIRFPGFTSPWEQRKVKDIFKVTRGYVLAATETMDKKTDEMPYPVYSSQTKDNGLMGYYKDFLYENAITWTTDGANAGTVNYRDGKFYCTNVCGVLLSDDGYANKMVSEALNNISCKHVSKVGNPKLMNNVMSEIVVSLPKTIEEQNIISDLLNRLDNLITLHQRKLNHLQDKKKSLLQKMFPKNGECFPELRFPGFTDPWEQRNWEETADISTNMVDPKTGSYDELPHIGPGNIESFTGKILDNVMKVKDSNLISGKFHFYKGDIIYGKINPQLGKYAIAPFEGLASADSYILNTKNGVVQNFLYSVLQTNDFYKYSVSVSTRTGMPKINRDELNVYNYKAPKTEEQTRIGNLFVELDHLIVLHQRKLNHIKEQKKSLLQQMFI</sequence>